<dbReference type="GO" id="GO:0016887">
    <property type="term" value="F:ATP hydrolysis activity"/>
    <property type="evidence" value="ECO:0007669"/>
    <property type="project" value="InterPro"/>
</dbReference>
<dbReference type="EMBL" id="UHFA01000002">
    <property type="protein sequence ID" value="SUN36027.1"/>
    <property type="molecule type" value="Genomic_DNA"/>
</dbReference>
<keyword evidence="6" id="KW-1185">Reference proteome</keyword>
<reference evidence="5 6" key="1">
    <citation type="submission" date="2018-06" db="EMBL/GenBank/DDBJ databases">
        <authorList>
            <consortium name="Pathogen Informatics"/>
            <person name="Doyle S."/>
        </authorList>
    </citation>
    <scope>NUCLEOTIDE SEQUENCE [LARGE SCALE GENOMIC DNA]</scope>
    <source>
        <strain evidence="6">NCTC 11391</strain>
    </source>
</reference>
<name>A0A380JF53_STRDO</name>
<dbReference type="InterPro" id="IPR017871">
    <property type="entry name" value="ABC_transporter-like_CS"/>
</dbReference>
<evidence type="ECO:0000259" key="4">
    <source>
        <dbReference type="PROSITE" id="PS50893"/>
    </source>
</evidence>
<evidence type="ECO:0000256" key="3">
    <source>
        <dbReference type="ARBA" id="ARBA00022840"/>
    </source>
</evidence>
<keyword evidence="3 5" id="KW-0067">ATP-binding</keyword>
<dbReference type="Pfam" id="PF00005">
    <property type="entry name" value="ABC_tran"/>
    <property type="match status" value="2"/>
</dbReference>
<gene>
    <name evidence="5" type="primary">yheS_3</name>
    <name evidence="5" type="ORF">NCTC11391_01070</name>
</gene>
<sequence length="501" mass="57181">MLQIQYLTIVQDKDLHTLIEKLNATINTGDKVAIIGEEGTGKSTLLQYIYQPELITGYASVTGKIVNHFKSMAYLPQILPKEDSQLSIPDYLYKNIDYELFDFNLLYQLAARLHFDSQRFEDDKQKVGQLSGGEKIKLQLLKLLAHQPDLLLLDEPSSDLDIETLTWLEDFIAKSPLTIVFISHDESLLGKTANHIIHLEQIKKGSQARSTSKALDYQSYIQERQSSRIKQERLANKEREEQQEHMEKLNRTKSAVRHGLVTTKDSTAGRLLAKKMKNLLSREKRFERESDNFTELPDNPDKIGLFFSHIHALPAQKVLLAYHAEKLATGQVINFTFKGQEKVALIGRNGIGKSMLIRKIYQDLQGKTGISVGYMPQDYAETIDQNVTALYFLSQPGREEEARNLLASLKFTRNEILHPISNLSGGQKAKLFLAKMVFDCNNVLLLDEPTRHFSPTSQPEIRRLLQDYPGAILTISHDRNFIQQITQVSYQLTEDKLIKLI</sequence>
<dbReference type="InterPro" id="IPR003593">
    <property type="entry name" value="AAA+_ATPase"/>
</dbReference>
<organism evidence="5 6">
    <name type="scientific">Streptococcus downei MFe28</name>
    <dbReference type="NCBI Taxonomy" id="764290"/>
    <lineage>
        <taxon>Bacteria</taxon>
        <taxon>Bacillati</taxon>
        <taxon>Bacillota</taxon>
        <taxon>Bacilli</taxon>
        <taxon>Lactobacillales</taxon>
        <taxon>Streptococcaceae</taxon>
        <taxon>Streptococcus</taxon>
    </lineage>
</organism>
<dbReference type="PANTHER" id="PTHR19211:SF14">
    <property type="entry name" value="ATP-BINDING CASSETTE SUB-FAMILY F MEMBER 1"/>
    <property type="match status" value="1"/>
</dbReference>
<dbReference type="PROSITE" id="PS00211">
    <property type="entry name" value="ABC_TRANSPORTER_1"/>
    <property type="match status" value="1"/>
</dbReference>
<dbReference type="RefSeq" id="WP_115325003.1">
    <property type="nucleotide sequence ID" value="NZ_UHFA01000002.1"/>
</dbReference>
<evidence type="ECO:0000256" key="2">
    <source>
        <dbReference type="ARBA" id="ARBA00022741"/>
    </source>
</evidence>
<keyword evidence="1" id="KW-0677">Repeat</keyword>
<dbReference type="SMART" id="SM00382">
    <property type="entry name" value="AAA"/>
    <property type="match status" value="2"/>
</dbReference>
<evidence type="ECO:0000313" key="5">
    <source>
        <dbReference type="EMBL" id="SUN36027.1"/>
    </source>
</evidence>
<dbReference type="SUPFAM" id="SSF52540">
    <property type="entry name" value="P-loop containing nucleoside triphosphate hydrolases"/>
    <property type="match status" value="2"/>
</dbReference>
<dbReference type="AlphaFoldDB" id="A0A380JF53"/>
<accession>A0A380JF53</accession>
<dbReference type="Gene3D" id="3.40.50.300">
    <property type="entry name" value="P-loop containing nucleotide triphosphate hydrolases"/>
    <property type="match status" value="2"/>
</dbReference>
<dbReference type="InterPro" id="IPR003439">
    <property type="entry name" value="ABC_transporter-like_ATP-bd"/>
</dbReference>
<evidence type="ECO:0000313" key="6">
    <source>
        <dbReference type="Proteomes" id="UP000254082"/>
    </source>
</evidence>
<dbReference type="OrthoDB" id="9760950at2"/>
<dbReference type="GO" id="GO:0005524">
    <property type="term" value="F:ATP binding"/>
    <property type="evidence" value="ECO:0007669"/>
    <property type="project" value="UniProtKB-KW"/>
</dbReference>
<dbReference type="PANTHER" id="PTHR19211">
    <property type="entry name" value="ATP-BINDING TRANSPORT PROTEIN-RELATED"/>
    <property type="match status" value="1"/>
</dbReference>
<dbReference type="Proteomes" id="UP000254082">
    <property type="component" value="Unassembled WGS sequence"/>
</dbReference>
<dbReference type="InterPro" id="IPR050611">
    <property type="entry name" value="ABCF"/>
</dbReference>
<keyword evidence="2" id="KW-0547">Nucleotide-binding</keyword>
<evidence type="ECO:0000256" key="1">
    <source>
        <dbReference type="ARBA" id="ARBA00022737"/>
    </source>
</evidence>
<proteinExistence type="predicted"/>
<dbReference type="InterPro" id="IPR027417">
    <property type="entry name" value="P-loop_NTPase"/>
</dbReference>
<dbReference type="PROSITE" id="PS50893">
    <property type="entry name" value="ABC_TRANSPORTER_2"/>
    <property type="match status" value="1"/>
</dbReference>
<protein>
    <submittedName>
        <fullName evidence="5">ABC transporter ATP-binding protein</fullName>
    </submittedName>
</protein>
<feature type="domain" description="ABC transporter" evidence="4">
    <location>
        <begin position="4"/>
        <end position="226"/>
    </location>
</feature>